<dbReference type="EMBL" id="DYYG01000005">
    <property type="protein sequence ID" value="HJE22268.1"/>
    <property type="molecule type" value="Genomic_DNA"/>
</dbReference>
<proteinExistence type="predicted"/>
<comment type="caution">
    <text evidence="2">The sequence shown here is derived from an EMBL/GenBank/DDBJ whole genome shotgun (WGS) entry which is preliminary data.</text>
</comment>
<keyword evidence="1" id="KW-0812">Transmembrane</keyword>
<keyword evidence="1" id="KW-0472">Membrane</keyword>
<organism evidence="2 3">
    <name type="scientific">Methylorubrum populi</name>
    <dbReference type="NCBI Taxonomy" id="223967"/>
    <lineage>
        <taxon>Bacteria</taxon>
        <taxon>Pseudomonadati</taxon>
        <taxon>Pseudomonadota</taxon>
        <taxon>Alphaproteobacteria</taxon>
        <taxon>Hyphomicrobiales</taxon>
        <taxon>Methylobacteriaceae</taxon>
        <taxon>Methylorubrum</taxon>
    </lineage>
</organism>
<protein>
    <submittedName>
        <fullName evidence="2">Uncharacterized protein</fullName>
    </submittedName>
</protein>
<reference evidence="2" key="1">
    <citation type="journal article" date="2021" name="PeerJ">
        <title>Extensive microbial diversity within the chicken gut microbiome revealed by metagenomics and culture.</title>
        <authorList>
            <person name="Gilroy R."/>
            <person name="Ravi A."/>
            <person name="Getino M."/>
            <person name="Pursley I."/>
            <person name="Horton D.L."/>
            <person name="Alikhan N.F."/>
            <person name="Baker D."/>
            <person name="Gharbi K."/>
            <person name="Hall N."/>
            <person name="Watson M."/>
            <person name="Adriaenssens E.M."/>
            <person name="Foster-Nyarko E."/>
            <person name="Jarju S."/>
            <person name="Secka A."/>
            <person name="Antonio M."/>
            <person name="Oren A."/>
            <person name="Chaudhuri R.R."/>
            <person name="La Ragione R."/>
            <person name="Hildebrand F."/>
            <person name="Pallen M.J."/>
        </authorList>
    </citation>
    <scope>NUCLEOTIDE SEQUENCE</scope>
    <source>
        <strain evidence="2">316</strain>
    </source>
</reference>
<keyword evidence="1" id="KW-1133">Transmembrane helix</keyword>
<reference evidence="2" key="2">
    <citation type="submission" date="2021-09" db="EMBL/GenBank/DDBJ databases">
        <authorList>
            <person name="Gilroy R."/>
        </authorList>
    </citation>
    <scope>NUCLEOTIDE SEQUENCE</scope>
    <source>
        <strain evidence="2">316</strain>
    </source>
</reference>
<gene>
    <name evidence="2" type="ORF">K8W01_01220</name>
</gene>
<feature type="transmembrane region" description="Helical" evidence="1">
    <location>
        <begin position="21"/>
        <end position="38"/>
    </location>
</feature>
<name>A0A921JDT7_9HYPH</name>
<feature type="transmembrane region" description="Helical" evidence="1">
    <location>
        <begin position="90"/>
        <end position="108"/>
    </location>
</feature>
<dbReference type="AlphaFoldDB" id="A0A921JDT7"/>
<evidence type="ECO:0000313" key="2">
    <source>
        <dbReference type="EMBL" id="HJE22268.1"/>
    </source>
</evidence>
<sequence>MAARKPYEPPVQSVAGQIVDAVLMLVLVVFTLYLPLLFKLAGGGTTVTETANPTWDALGQNPAMAGQWEKLGFTPEKAASIIGTRFDYSFNWTAVALTAIIIVAYFVFMFRYSDREYREVIAEHFDDPPKA</sequence>
<evidence type="ECO:0000313" key="3">
    <source>
        <dbReference type="Proteomes" id="UP000742631"/>
    </source>
</evidence>
<dbReference type="Proteomes" id="UP000742631">
    <property type="component" value="Unassembled WGS sequence"/>
</dbReference>
<evidence type="ECO:0000256" key="1">
    <source>
        <dbReference type="SAM" id="Phobius"/>
    </source>
</evidence>
<accession>A0A921JDT7</accession>